<keyword evidence="1" id="KW-0328">Glycosyltransferase</keyword>
<accession>A0ABW9SI26</accession>
<comment type="caution">
    <text evidence="3">The sequence shown here is derived from an EMBL/GenBank/DDBJ whole genome shotgun (WGS) entry which is preliminary data.</text>
</comment>
<evidence type="ECO:0000256" key="1">
    <source>
        <dbReference type="ARBA" id="ARBA00022676"/>
    </source>
</evidence>
<dbReference type="EMBL" id="WNKW01000001">
    <property type="protein sequence ID" value="MTW31751.1"/>
    <property type="molecule type" value="Genomic_DNA"/>
</dbReference>
<dbReference type="CDD" id="cd03789">
    <property type="entry name" value="GT9_LPS_heptosyltransferase"/>
    <property type="match status" value="1"/>
</dbReference>
<evidence type="ECO:0000313" key="3">
    <source>
        <dbReference type="EMBL" id="MTW31751.1"/>
    </source>
</evidence>
<proteinExistence type="predicted"/>
<keyword evidence="4" id="KW-1185">Reference proteome</keyword>
<dbReference type="SUPFAM" id="SSF53756">
    <property type="entry name" value="UDP-Glycosyltransferase/glycogen phosphorylase"/>
    <property type="match status" value="1"/>
</dbReference>
<gene>
    <name evidence="3" type="ORF">GM655_02805</name>
</gene>
<evidence type="ECO:0000313" key="4">
    <source>
        <dbReference type="Proteomes" id="UP000735592"/>
    </source>
</evidence>
<organism evidence="3 4">
    <name type="scientific">Pseudoduganella danionis</name>
    <dbReference type="NCBI Taxonomy" id="1890295"/>
    <lineage>
        <taxon>Bacteria</taxon>
        <taxon>Pseudomonadati</taxon>
        <taxon>Pseudomonadota</taxon>
        <taxon>Betaproteobacteria</taxon>
        <taxon>Burkholderiales</taxon>
        <taxon>Oxalobacteraceae</taxon>
        <taxon>Telluria group</taxon>
        <taxon>Pseudoduganella</taxon>
    </lineage>
</organism>
<dbReference type="Proteomes" id="UP000735592">
    <property type="component" value="Unassembled WGS sequence"/>
</dbReference>
<keyword evidence="2" id="KW-0808">Transferase</keyword>
<evidence type="ECO:0000256" key="2">
    <source>
        <dbReference type="ARBA" id="ARBA00022679"/>
    </source>
</evidence>
<reference evidence="3 4" key="1">
    <citation type="submission" date="2019-11" db="EMBL/GenBank/DDBJ databases">
        <title>Type strains purchased from KCTC, JCM and DSMZ.</title>
        <authorList>
            <person name="Lu H."/>
        </authorList>
    </citation>
    <scope>NUCLEOTIDE SEQUENCE [LARGE SCALE GENOMIC DNA]</scope>
    <source>
        <strain evidence="3 4">DSM 103461</strain>
    </source>
</reference>
<sequence length="385" mass="42314">MNMRYSEPVQELFQNMAFFRKLQPLPATAMAPGRRIMLAKTTQLGDLVISLPMAAALKQHDPHCTVILLTNRRTADIARHCPDVDQVYAAPEDGAELTALLAAVRPDIFIQVNPCRRLAQSAYDAALPIRIGSLFRLYNWQRCTHLVPISSPNSGLNKRLLDLQYLRPLGIVINDATQIPALYHLAPPAAAAMPAGASTPAGALHPAQFAQGRRTVILSPALVTARSHQWPLEFYTELIERIDPREVHWFICGTAEDRASLQPLLQRHAHAANVTDLVGRLSLTEFMAFISQCDGLVAGSTGPLHLAAALGIHTLGLFQSRRSDVQRWRPLGPMASVIHSHVRCRGERRLAHGASVIPCPCMAAIPPSTVAEHVRSWFAMRGQPN</sequence>
<dbReference type="InterPro" id="IPR051199">
    <property type="entry name" value="LPS_LOS_Heptosyltrfase"/>
</dbReference>
<dbReference type="Pfam" id="PF01075">
    <property type="entry name" value="Glyco_transf_9"/>
    <property type="match status" value="1"/>
</dbReference>
<protein>
    <recommendedName>
        <fullName evidence="5">Glycosyltransferase family 9 protein</fullName>
    </recommendedName>
</protein>
<dbReference type="PANTHER" id="PTHR30160">
    <property type="entry name" value="TETRAACYLDISACCHARIDE 4'-KINASE-RELATED"/>
    <property type="match status" value="1"/>
</dbReference>
<name>A0ABW9SI26_9BURK</name>
<dbReference type="Gene3D" id="3.40.50.2000">
    <property type="entry name" value="Glycogen Phosphorylase B"/>
    <property type="match status" value="2"/>
</dbReference>
<evidence type="ECO:0008006" key="5">
    <source>
        <dbReference type="Google" id="ProtNLM"/>
    </source>
</evidence>
<dbReference type="InterPro" id="IPR002201">
    <property type="entry name" value="Glyco_trans_9"/>
</dbReference>